<keyword evidence="3" id="KW-1185">Reference proteome</keyword>
<accession>A0AAX6MZ76</accession>
<feature type="compositionally biased region" description="Low complexity" evidence="1">
    <location>
        <begin position="46"/>
        <end position="57"/>
    </location>
</feature>
<evidence type="ECO:0000313" key="2">
    <source>
        <dbReference type="EMBL" id="KAK6957948.1"/>
    </source>
</evidence>
<feature type="region of interest" description="Disordered" evidence="1">
    <location>
        <begin position="26"/>
        <end position="126"/>
    </location>
</feature>
<dbReference type="AlphaFoldDB" id="A0AAX6MZ76"/>
<proteinExistence type="predicted"/>
<evidence type="ECO:0000313" key="3">
    <source>
        <dbReference type="Proteomes" id="UP001369815"/>
    </source>
</evidence>
<dbReference type="EMBL" id="JBANMG010000001">
    <property type="protein sequence ID" value="KAK6957948.1"/>
    <property type="molecule type" value="Genomic_DNA"/>
</dbReference>
<protein>
    <submittedName>
        <fullName evidence="2">Uncharacterized protein</fullName>
    </submittedName>
</protein>
<evidence type="ECO:0000256" key="1">
    <source>
        <dbReference type="SAM" id="MobiDB-lite"/>
    </source>
</evidence>
<sequence length="126" mass="14089">MGMCQDCYRTTAAAVSMSLAMTNPELIWPHHQDQKRQAAQCQKSGTQTQQQHQQQQPQPQPDVKPSSASTYSGSTTYSIDKEKSQGDAKQKRSMRQRITETLKDLGRPSTEKSDRGSMSPTTEGRK</sequence>
<organism evidence="2 3">
    <name type="scientific">Daldinia eschscholtzii</name>
    <dbReference type="NCBI Taxonomy" id="292717"/>
    <lineage>
        <taxon>Eukaryota</taxon>
        <taxon>Fungi</taxon>
        <taxon>Dikarya</taxon>
        <taxon>Ascomycota</taxon>
        <taxon>Pezizomycotina</taxon>
        <taxon>Sordariomycetes</taxon>
        <taxon>Xylariomycetidae</taxon>
        <taxon>Xylariales</taxon>
        <taxon>Hypoxylaceae</taxon>
        <taxon>Daldinia</taxon>
    </lineage>
</organism>
<name>A0AAX6MZ76_9PEZI</name>
<gene>
    <name evidence="2" type="ORF">Daesc_000738</name>
</gene>
<reference evidence="2 3" key="1">
    <citation type="journal article" date="2024" name="Front Chem Biol">
        <title>Unveiling the potential of Daldinia eschscholtzii MFLUCC 19-0629 through bioactivity and bioinformatics studies for enhanced sustainable agriculture production.</title>
        <authorList>
            <person name="Brooks S."/>
            <person name="Weaver J.A."/>
            <person name="Klomchit A."/>
            <person name="Alharthi S.A."/>
            <person name="Onlamun T."/>
            <person name="Nurani R."/>
            <person name="Vong T.K."/>
            <person name="Alberti F."/>
            <person name="Greco C."/>
        </authorList>
    </citation>
    <scope>NUCLEOTIDE SEQUENCE [LARGE SCALE GENOMIC DNA]</scope>
    <source>
        <strain evidence="2">MFLUCC 19-0629</strain>
    </source>
</reference>
<feature type="compositionally biased region" description="Basic and acidic residues" evidence="1">
    <location>
        <begin position="97"/>
        <end position="115"/>
    </location>
</feature>
<comment type="caution">
    <text evidence="2">The sequence shown here is derived from an EMBL/GenBank/DDBJ whole genome shotgun (WGS) entry which is preliminary data.</text>
</comment>
<feature type="compositionally biased region" description="Low complexity" evidence="1">
    <location>
        <begin position="66"/>
        <end position="78"/>
    </location>
</feature>
<feature type="compositionally biased region" description="Basic and acidic residues" evidence="1">
    <location>
        <begin position="79"/>
        <end position="90"/>
    </location>
</feature>
<dbReference type="Proteomes" id="UP001369815">
    <property type="component" value="Unassembled WGS sequence"/>
</dbReference>
<feature type="compositionally biased region" description="Polar residues" evidence="1">
    <location>
        <begin position="116"/>
        <end position="126"/>
    </location>
</feature>